<dbReference type="Proteomes" id="UP001232063">
    <property type="component" value="Unassembled WGS sequence"/>
</dbReference>
<evidence type="ECO:0000313" key="2">
    <source>
        <dbReference type="Proteomes" id="UP001232063"/>
    </source>
</evidence>
<protein>
    <submittedName>
        <fullName evidence="1">Uncharacterized protein</fullName>
    </submittedName>
</protein>
<proteinExistence type="predicted"/>
<dbReference type="RefSeq" id="WP_314520031.1">
    <property type="nucleotide sequence ID" value="NZ_JASJOU010000029.1"/>
</dbReference>
<evidence type="ECO:0000313" key="1">
    <source>
        <dbReference type="EMBL" id="MDJ1506808.1"/>
    </source>
</evidence>
<sequence length="291" mass="33537">MTKFIVFVTTFLLWVTTCFKQDTNRDALTYGKDFPDTIKVEPSFYYPRDKDPHWGKAKAARLASLTRAREDIVFSPTYKRIEYCYYYDNYRNCYGTTYQITSDSTLDVWDDDWEVWHYKKQGNTYFIEQYYDNTYICGFTKSLIPLEFVGLSITTTVDKIDTLWIIDHSVDYSPLTLHKTKVKGTIYTKDKVDSPPTLLNGDTLKIIYGSTNGIPKSVCPSLPPPPPPPTDKVTFVVTKEGRIVNIENSYAESELDYCPSLMTDLIRSLIQFGQIKPATLNGQNVNVQWTL</sequence>
<dbReference type="EMBL" id="JASJOU010000029">
    <property type="protein sequence ID" value="MDJ1506808.1"/>
    <property type="molecule type" value="Genomic_DNA"/>
</dbReference>
<name>A0AAE3UKA4_9BACT</name>
<accession>A0AAE3UKA4</accession>
<organism evidence="1 2">
    <name type="scientific">Xanthocytophaga agilis</name>
    <dbReference type="NCBI Taxonomy" id="3048010"/>
    <lineage>
        <taxon>Bacteria</taxon>
        <taxon>Pseudomonadati</taxon>
        <taxon>Bacteroidota</taxon>
        <taxon>Cytophagia</taxon>
        <taxon>Cytophagales</taxon>
        <taxon>Rhodocytophagaceae</taxon>
        <taxon>Xanthocytophaga</taxon>
    </lineage>
</organism>
<gene>
    <name evidence="1" type="ORF">QNI22_39585</name>
</gene>
<reference evidence="1" key="1">
    <citation type="submission" date="2023-05" db="EMBL/GenBank/DDBJ databases">
        <authorList>
            <person name="Zhang X."/>
        </authorList>
    </citation>
    <scope>NUCLEOTIDE SEQUENCE</scope>
    <source>
        <strain evidence="1">BD1B2-1</strain>
    </source>
</reference>
<comment type="caution">
    <text evidence="1">The sequence shown here is derived from an EMBL/GenBank/DDBJ whole genome shotgun (WGS) entry which is preliminary data.</text>
</comment>
<dbReference type="AlphaFoldDB" id="A0AAE3UKA4"/>
<keyword evidence="2" id="KW-1185">Reference proteome</keyword>